<dbReference type="RefSeq" id="WP_132962751.1">
    <property type="nucleotide sequence ID" value="NZ_DAIPFN010000004.1"/>
</dbReference>
<evidence type="ECO:0000256" key="1">
    <source>
        <dbReference type="ARBA" id="ARBA00004370"/>
    </source>
</evidence>
<keyword evidence="4 9" id="KW-0132">Cell division</keyword>
<dbReference type="EMBL" id="SMAH01000009">
    <property type="protein sequence ID" value="TCS97440.1"/>
    <property type="molecule type" value="Genomic_DNA"/>
</dbReference>
<dbReference type="Pfam" id="PF03799">
    <property type="entry name" value="FtsQ_DivIB_C"/>
    <property type="match status" value="1"/>
</dbReference>
<comment type="subcellular location">
    <subcellularLocation>
        <location evidence="9">Cell inner membrane</location>
        <topology evidence="9">Single-pass type II membrane protein</topology>
    </subcellularLocation>
    <subcellularLocation>
        <location evidence="1">Membrane</location>
    </subcellularLocation>
    <text evidence="9">Localizes to the division septum.</text>
</comment>
<accession>A0A4R3LDI2</accession>
<dbReference type="Gene3D" id="3.40.50.11690">
    <property type="entry name" value="Cell division protein FtsQ/DivIB"/>
    <property type="match status" value="1"/>
</dbReference>
<reference evidence="13 15" key="2">
    <citation type="submission" date="2019-07" db="EMBL/GenBank/DDBJ databases">
        <title>Tepidimonas ignava SPS-1037 draft genome.</title>
        <authorList>
            <person name="Da Costa M.S."/>
            <person name="Froufe H.J.C."/>
            <person name="Egas C."/>
            <person name="Albuquerque L."/>
        </authorList>
    </citation>
    <scope>NUCLEOTIDE SEQUENCE [LARGE SCALE GENOMIC DNA]</scope>
    <source>
        <strain evidence="13 15">SPS-1037</strain>
    </source>
</reference>
<keyword evidence="5 9" id="KW-0812">Transmembrane</keyword>
<evidence type="ECO:0000256" key="3">
    <source>
        <dbReference type="ARBA" id="ARBA00022519"/>
    </source>
</evidence>
<keyword evidence="3 9" id="KW-0997">Cell inner membrane</keyword>
<evidence type="ECO:0000256" key="6">
    <source>
        <dbReference type="ARBA" id="ARBA00022989"/>
    </source>
</evidence>
<dbReference type="OrthoDB" id="9790370at2"/>
<feature type="compositionally biased region" description="Low complexity" evidence="10">
    <location>
        <begin position="264"/>
        <end position="277"/>
    </location>
</feature>
<gene>
    <name evidence="9 13" type="primary">ftsQ</name>
    <name evidence="12" type="ORF">EDC36_10941</name>
    <name evidence="13" type="ORF">Tigna_01335</name>
</gene>
<dbReference type="AlphaFoldDB" id="A0A4R3LDI2"/>
<feature type="region of interest" description="Disordered" evidence="10">
    <location>
        <begin position="254"/>
        <end position="277"/>
    </location>
</feature>
<evidence type="ECO:0000313" key="13">
    <source>
        <dbReference type="EMBL" id="TSE22167.1"/>
    </source>
</evidence>
<feature type="domain" description="POTRA" evidence="11">
    <location>
        <begin position="48"/>
        <end position="117"/>
    </location>
</feature>
<evidence type="ECO:0000256" key="9">
    <source>
        <dbReference type="HAMAP-Rule" id="MF_00911"/>
    </source>
</evidence>
<evidence type="ECO:0000259" key="11">
    <source>
        <dbReference type="PROSITE" id="PS51779"/>
    </source>
</evidence>
<evidence type="ECO:0000256" key="5">
    <source>
        <dbReference type="ARBA" id="ARBA00022692"/>
    </source>
</evidence>
<reference evidence="12 14" key="1">
    <citation type="submission" date="2019-03" db="EMBL/GenBank/DDBJ databases">
        <title>Genomic Encyclopedia of Type Strains, Phase IV (KMG-IV): sequencing the most valuable type-strain genomes for metagenomic binning, comparative biology and taxonomic classification.</title>
        <authorList>
            <person name="Goeker M."/>
        </authorList>
    </citation>
    <scope>NUCLEOTIDE SEQUENCE [LARGE SCALE GENOMIC DNA]</scope>
    <source>
        <strain evidence="12 14">DSM 12034</strain>
    </source>
</reference>
<evidence type="ECO:0000313" key="14">
    <source>
        <dbReference type="Proteomes" id="UP000295536"/>
    </source>
</evidence>
<feature type="transmembrane region" description="Helical" evidence="9">
    <location>
        <begin position="20"/>
        <end position="43"/>
    </location>
</feature>
<evidence type="ECO:0000256" key="10">
    <source>
        <dbReference type="SAM" id="MobiDB-lite"/>
    </source>
</evidence>
<keyword evidence="8 9" id="KW-0131">Cell cycle</keyword>
<evidence type="ECO:0000256" key="2">
    <source>
        <dbReference type="ARBA" id="ARBA00022475"/>
    </source>
</evidence>
<dbReference type="PANTHER" id="PTHR35851:SF1">
    <property type="entry name" value="CELL DIVISION PROTEIN FTSQ"/>
    <property type="match status" value="1"/>
</dbReference>
<dbReference type="Pfam" id="PF08478">
    <property type="entry name" value="POTRA_1"/>
    <property type="match status" value="1"/>
</dbReference>
<dbReference type="Proteomes" id="UP000315577">
    <property type="component" value="Unassembled WGS sequence"/>
</dbReference>
<dbReference type="HAMAP" id="MF_00911">
    <property type="entry name" value="FtsQ_subfam"/>
    <property type="match status" value="1"/>
</dbReference>
<comment type="caution">
    <text evidence="12">The sequence shown here is derived from an EMBL/GenBank/DDBJ whole genome shotgun (WGS) entry which is preliminary data.</text>
</comment>
<evidence type="ECO:0000256" key="4">
    <source>
        <dbReference type="ARBA" id="ARBA00022618"/>
    </source>
</evidence>
<dbReference type="InterPro" id="IPR005548">
    <property type="entry name" value="Cell_div_FtsQ/DivIB_C"/>
</dbReference>
<keyword evidence="15" id="KW-1185">Reference proteome</keyword>
<dbReference type="InterPro" id="IPR026579">
    <property type="entry name" value="FtsQ"/>
</dbReference>
<proteinExistence type="inferred from homology"/>
<dbReference type="InterPro" id="IPR045335">
    <property type="entry name" value="FtsQ_C_sf"/>
</dbReference>
<protein>
    <recommendedName>
        <fullName evidence="9">Cell division protein FtsQ</fullName>
    </recommendedName>
</protein>
<evidence type="ECO:0000313" key="12">
    <source>
        <dbReference type="EMBL" id="TCS97440.1"/>
    </source>
</evidence>
<comment type="similarity">
    <text evidence="9">Belongs to the FtsQ/DivIB family. FtsQ subfamily.</text>
</comment>
<keyword evidence="7 9" id="KW-0472">Membrane</keyword>
<keyword evidence="6 9" id="KW-1133">Transmembrane helix</keyword>
<dbReference type="InterPro" id="IPR013685">
    <property type="entry name" value="POTRA_FtsQ_type"/>
</dbReference>
<sequence>MNRRAAPPPAPLPLDVRLMNAAATALLALALLGTVGAVLLWWARQPMWALRTIVIEGDVTHQNAVTVRALVLPHLRGTFLTLDLQHARERFEALPWVREARVQRQFPHTLRVTLREHEALAWWGERGGSQLVSVDGVVFEANADEAVADAWPVLAGPPEQAEQVVAMLRRVQPLLVRLGRDLERLELSHRGSWRLVLDGDAPIALGRGDDQVPARLATFVTTQTALRARYGARDIVAADLRYPDGYAVQLRGVSTQPELPPPARRSAPAAPSNPVHR</sequence>
<dbReference type="PROSITE" id="PS51779">
    <property type="entry name" value="POTRA"/>
    <property type="match status" value="1"/>
</dbReference>
<comment type="subunit">
    <text evidence="9">Part of a complex composed of FtsB, FtsL and FtsQ.</text>
</comment>
<dbReference type="InterPro" id="IPR034746">
    <property type="entry name" value="POTRA"/>
</dbReference>
<dbReference type="GO" id="GO:0090529">
    <property type="term" value="P:cell septum assembly"/>
    <property type="evidence" value="ECO:0007669"/>
    <property type="project" value="InterPro"/>
</dbReference>
<comment type="function">
    <text evidence="9">Essential cell division protein. May link together the upstream cell division proteins, which are predominantly cytoplasmic, with the downstream cell division proteins, which are predominantly periplasmic. May control correct divisome assembly.</text>
</comment>
<evidence type="ECO:0000313" key="15">
    <source>
        <dbReference type="Proteomes" id="UP000315577"/>
    </source>
</evidence>
<evidence type="ECO:0000256" key="8">
    <source>
        <dbReference type="ARBA" id="ARBA00023306"/>
    </source>
</evidence>
<dbReference type="Proteomes" id="UP000295536">
    <property type="component" value="Unassembled WGS sequence"/>
</dbReference>
<dbReference type="GO" id="GO:0005886">
    <property type="term" value="C:plasma membrane"/>
    <property type="evidence" value="ECO:0007669"/>
    <property type="project" value="UniProtKB-SubCell"/>
</dbReference>
<name>A0A4R3LDI2_9BURK</name>
<evidence type="ECO:0000256" key="7">
    <source>
        <dbReference type="ARBA" id="ARBA00023136"/>
    </source>
</evidence>
<dbReference type="GO" id="GO:0032153">
    <property type="term" value="C:cell division site"/>
    <property type="evidence" value="ECO:0007669"/>
    <property type="project" value="UniProtKB-UniRule"/>
</dbReference>
<dbReference type="GO" id="GO:0043093">
    <property type="term" value="P:FtsZ-dependent cytokinesis"/>
    <property type="evidence" value="ECO:0007669"/>
    <property type="project" value="UniProtKB-UniRule"/>
</dbReference>
<dbReference type="PANTHER" id="PTHR35851">
    <property type="entry name" value="CELL DIVISION PROTEIN FTSQ"/>
    <property type="match status" value="1"/>
</dbReference>
<dbReference type="EMBL" id="VJNC01000007">
    <property type="protein sequence ID" value="TSE22167.1"/>
    <property type="molecule type" value="Genomic_DNA"/>
</dbReference>
<dbReference type="Gene3D" id="3.10.20.310">
    <property type="entry name" value="membrane protein fhac"/>
    <property type="match status" value="1"/>
</dbReference>
<organism evidence="12 14">
    <name type="scientific">Tepidimonas ignava</name>
    <dbReference type="NCBI Taxonomy" id="114249"/>
    <lineage>
        <taxon>Bacteria</taxon>
        <taxon>Pseudomonadati</taxon>
        <taxon>Pseudomonadota</taxon>
        <taxon>Betaproteobacteria</taxon>
        <taxon>Burkholderiales</taxon>
        <taxon>Tepidimonas</taxon>
    </lineage>
</organism>
<keyword evidence="2 9" id="KW-1003">Cell membrane</keyword>